<keyword evidence="1" id="KW-1133">Transmembrane helix</keyword>
<keyword evidence="1" id="KW-0472">Membrane</keyword>
<reference evidence="2 3" key="1">
    <citation type="submission" date="2016-03" db="EMBL/GenBank/DDBJ databases">
        <title>Comparison of Bacillus endophyticus and B. anthracis characteristics using whole genome sequence analysis and microbiological techniques.</title>
        <authorList>
            <person name="Lekota K.E."/>
            <person name="Mafofo J."/>
            <person name="Rees J."/>
            <person name="Muchadeyi F.C."/>
            <person name="Madoroba E."/>
            <person name="Van Heerden H."/>
        </authorList>
    </citation>
    <scope>NUCLEOTIDE SEQUENCE [LARGE SCALE GENOMIC DNA]</scope>
    <source>
        <strain evidence="2 3">3631_10C</strain>
    </source>
</reference>
<evidence type="ECO:0000313" key="2">
    <source>
        <dbReference type="EMBL" id="RAS76939.1"/>
    </source>
</evidence>
<evidence type="ECO:0000313" key="3">
    <source>
        <dbReference type="Proteomes" id="UP000250174"/>
    </source>
</evidence>
<dbReference type="Pfam" id="PF12730">
    <property type="entry name" value="ABC2_membrane_4"/>
    <property type="match status" value="1"/>
</dbReference>
<feature type="transmembrane region" description="Helical" evidence="1">
    <location>
        <begin position="20"/>
        <end position="41"/>
    </location>
</feature>
<feature type="transmembrane region" description="Helical" evidence="1">
    <location>
        <begin position="105"/>
        <end position="126"/>
    </location>
</feature>
<feature type="transmembrane region" description="Helical" evidence="1">
    <location>
        <begin position="61"/>
        <end position="84"/>
    </location>
</feature>
<proteinExistence type="predicted"/>
<dbReference type="Proteomes" id="UP000250174">
    <property type="component" value="Unassembled WGS sequence"/>
</dbReference>
<feature type="transmembrane region" description="Helical" evidence="1">
    <location>
        <begin position="230"/>
        <end position="249"/>
    </location>
</feature>
<feature type="transmembrane region" description="Helical" evidence="1">
    <location>
        <begin position="162"/>
        <end position="184"/>
    </location>
</feature>
<keyword evidence="1" id="KW-0812">Transmembrane</keyword>
<feature type="transmembrane region" description="Helical" evidence="1">
    <location>
        <begin position="191"/>
        <end position="210"/>
    </location>
</feature>
<organism evidence="2 3">
    <name type="scientific">Priestia endophytica</name>
    <dbReference type="NCBI Taxonomy" id="135735"/>
    <lineage>
        <taxon>Bacteria</taxon>
        <taxon>Bacillati</taxon>
        <taxon>Bacillota</taxon>
        <taxon>Bacilli</taxon>
        <taxon>Bacillales</taxon>
        <taxon>Bacillaceae</taxon>
        <taxon>Priestia</taxon>
    </lineage>
</organism>
<dbReference type="EMBL" id="LVYK01000025">
    <property type="protein sequence ID" value="RAS76939.1"/>
    <property type="molecule type" value="Genomic_DNA"/>
</dbReference>
<protein>
    <submittedName>
        <fullName evidence="2">ABC transporter permease</fullName>
    </submittedName>
</protein>
<accession>A0AAX1Q7X2</accession>
<dbReference type="PANTHER" id="PTHR37305:SF1">
    <property type="entry name" value="MEMBRANE PROTEIN"/>
    <property type="match status" value="1"/>
</dbReference>
<name>A0AAX1Q7X2_9BACI</name>
<dbReference type="AlphaFoldDB" id="A0AAX1Q7X2"/>
<gene>
    <name evidence="2" type="ORF">A3864_12490</name>
</gene>
<dbReference type="PANTHER" id="PTHR37305">
    <property type="entry name" value="INTEGRAL MEMBRANE PROTEIN-RELATED"/>
    <property type="match status" value="1"/>
</dbReference>
<dbReference type="RefSeq" id="WP_111923970.1">
    <property type="nucleotide sequence ID" value="NZ_JAMAYK010000001.1"/>
</dbReference>
<comment type="caution">
    <text evidence="2">The sequence shown here is derived from an EMBL/GenBank/DDBJ whole genome shotgun (WGS) entry which is preliminary data.</text>
</comment>
<evidence type="ECO:0000256" key="1">
    <source>
        <dbReference type="SAM" id="Phobius"/>
    </source>
</evidence>
<sequence>MKQLILSEIERTFKRKKTIIVLFVYLFLLGFECLFLMMGGGTSFFDAEHSVQMNSLNSPTLYLRELAFVLTLIFIPMLVVDSFNGEYTSGALRFVLIRPQSRLKLFFAKWCVQGLLVIIALLLTWGTGLLFGKLLMPNVEQTVFLGRASVGQLGAFLYTLKFYGISFAIFMTVVTVASLVSVLMPNSILSYIGLIAILIGSVYASDQLMFFFSVTDSIFHQLSGKSSENFLFLLFPILGLSIIINITVWKKKEWIG</sequence>